<dbReference type="PROSITE" id="PS50035">
    <property type="entry name" value="PLD"/>
    <property type="match status" value="2"/>
</dbReference>
<evidence type="ECO:0000256" key="4">
    <source>
        <dbReference type="ARBA" id="ARBA00022679"/>
    </source>
</evidence>
<dbReference type="InterPro" id="IPR025202">
    <property type="entry name" value="PLD-like_dom"/>
</dbReference>
<evidence type="ECO:0000259" key="14">
    <source>
        <dbReference type="PROSITE" id="PS50035"/>
    </source>
</evidence>
<dbReference type="Gene3D" id="3.30.870.10">
    <property type="entry name" value="Endonuclease Chain A"/>
    <property type="match status" value="2"/>
</dbReference>
<dbReference type="CDD" id="cd09112">
    <property type="entry name" value="PLDc_CLS_2"/>
    <property type="match status" value="1"/>
</dbReference>
<keyword evidence="16" id="KW-1185">Reference proteome</keyword>
<evidence type="ECO:0000256" key="10">
    <source>
        <dbReference type="ARBA" id="ARBA00023209"/>
    </source>
</evidence>
<evidence type="ECO:0000313" key="15">
    <source>
        <dbReference type="EMBL" id="ADZ85321.1"/>
    </source>
</evidence>
<evidence type="ECO:0000256" key="13">
    <source>
        <dbReference type="NCBIfam" id="TIGR04265"/>
    </source>
</evidence>
<evidence type="ECO:0000256" key="9">
    <source>
        <dbReference type="ARBA" id="ARBA00023136"/>
    </source>
</evidence>
<dbReference type="InterPro" id="IPR027379">
    <property type="entry name" value="CLS_N"/>
</dbReference>
<evidence type="ECO:0000256" key="8">
    <source>
        <dbReference type="ARBA" id="ARBA00023098"/>
    </source>
</evidence>
<dbReference type="GO" id="GO:0008808">
    <property type="term" value="F:cardiolipin synthase activity"/>
    <property type="evidence" value="ECO:0007669"/>
    <property type="project" value="UniProtKB-UniRule"/>
</dbReference>
<dbReference type="eggNOG" id="COG1502">
    <property type="taxonomic scope" value="Bacteria"/>
</dbReference>
<proteinExistence type="inferred from homology"/>
<dbReference type="GO" id="GO:0005886">
    <property type="term" value="C:plasma membrane"/>
    <property type="evidence" value="ECO:0007669"/>
    <property type="project" value="UniProtKB-SubCell"/>
</dbReference>
<dbReference type="HOGENOM" id="CLU_038053_1_1_9"/>
<evidence type="ECO:0000256" key="2">
    <source>
        <dbReference type="ARBA" id="ARBA00022475"/>
    </source>
</evidence>
<dbReference type="NCBIfam" id="TIGR04265">
    <property type="entry name" value="bac_cardiolipin"/>
    <property type="match status" value="1"/>
</dbReference>
<evidence type="ECO:0000256" key="1">
    <source>
        <dbReference type="ARBA" id="ARBA00004651"/>
    </source>
</evidence>
<keyword evidence="3 12" id="KW-0444">Lipid biosynthesis</keyword>
<feature type="transmembrane region" description="Helical" evidence="12">
    <location>
        <begin position="34"/>
        <end position="57"/>
    </location>
</feature>
<protein>
    <recommendedName>
        <fullName evidence="12 13">Cardiolipin synthase</fullName>
        <shortName evidence="12">CL synthase</shortName>
        <ecNumber evidence="12 13">2.7.8.-</ecNumber>
    </recommendedName>
</protein>
<gene>
    <name evidence="15" type="ordered locus">Clole_3638</name>
</gene>
<evidence type="ECO:0000256" key="7">
    <source>
        <dbReference type="ARBA" id="ARBA00022989"/>
    </source>
</evidence>
<feature type="active site" evidence="12">
    <location>
        <position position="224"/>
    </location>
</feature>
<dbReference type="InterPro" id="IPR030874">
    <property type="entry name" value="Cardiolipin_synth_Firmi"/>
</dbReference>
<feature type="domain" description="PLD phosphodiesterase" evidence="14">
    <location>
        <begin position="219"/>
        <end position="246"/>
    </location>
</feature>
<feature type="domain" description="PLD phosphodiesterase" evidence="14">
    <location>
        <begin position="397"/>
        <end position="424"/>
    </location>
</feature>
<name>F2JGY1_CELLD</name>
<dbReference type="KEGG" id="cle:Clole_3638"/>
<dbReference type="HAMAP" id="MF_01916">
    <property type="entry name" value="Cardiolipin_synth_Cls"/>
    <property type="match status" value="1"/>
</dbReference>
<dbReference type="FunFam" id="3.30.870.10:FF:000021">
    <property type="entry name" value="Cardiolipin synthase"/>
    <property type="match status" value="1"/>
</dbReference>
<comment type="catalytic activity">
    <reaction evidence="12">
        <text>2 a 1,2-diacyl-sn-glycero-3-phospho-(1'-sn-glycerol) = a cardiolipin + glycerol</text>
        <dbReference type="Rhea" id="RHEA:31451"/>
        <dbReference type="ChEBI" id="CHEBI:17754"/>
        <dbReference type="ChEBI" id="CHEBI:62237"/>
        <dbReference type="ChEBI" id="CHEBI:64716"/>
    </reaction>
</comment>
<dbReference type="InterPro" id="IPR022924">
    <property type="entry name" value="Cardiolipin_synthase"/>
</dbReference>
<evidence type="ECO:0000313" key="16">
    <source>
        <dbReference type="Proteomes" id="UP000008467"/>
    </source>
</evidence>
<dbReference type="AlphaFoldDB" id="F2JGY1"/>
<keyword evidence="7 12" id="KW-1133">Transmembrane helix</keyword>
<keyword evidence="9 12" id="KW-0472">Membrane</keyword>
<dbReference type="CDD" id="cd09110">
    <property type="entry name" value="PLDc_CLS_1"/>
    <property type="match status" value="1"/>
</dbReference>
<feature type="active site" evidence="12">
    <location>
        <position position="402"/>
    </location>
</feature>
<keyword evidence="8 12" id="KW-0443">Lipid metabolism</keyword>
<dbReference type="PANTHER" id="PTHR21248:SF22">
    <property type="entry name" value="PHOSPHOLIPASE D"/>
    <property type="match status" value="1"/>
</dbReference>
<keyword evidence="10 12" id="KW-0594">Phospholipid biosynthesis</keyword>
<keyword evidence="2 12" id="KW-1003">Cell membrane</keyword>
<feature type="active site" evidence="12">
    <location>
        <position position="231"/>
    </location>
</feature>
<keyword evidence="11 12" id="KW-1208">Phospholipid metabolism</keyword>
<reference evidence="15 16" key="1">
    <citation type="journal article" date="2011" name="J. Bacteriol.">
        <title>Complete genome sequence of the cellulose-degrading bacterium Cellulosilyticum lentocellum.</title>
        <authorList>
            <consortium name="US DOE Joint Genome Institute"/>
            <person name="Miller D.A."/>
            <person name="Suen G."/>
            <person name="Bruce D."/>
            <person name="Copeland A."/>
            <person name="Cheng J.F."/>
            <person name="Detter C."/>
            <person name="Goodwin L.A."/>
            <person name="Han C.S."/>
            <person name="Hauser L.J."/>
            <person name="Land M.L."/>
            <person name="Lapidus A."/>
            <person name="Lucas S."/>
            <person name="Meincke L."/>
            <person name="Pitluck S."/>
            <person name="Tapia R."/>
            <person name="Teshima H."/>
            <person name="Woyke T."/>
            <person name="Fox B.G."/>
            <person name="Angert E.R."/>
            <person name="Currie C.R."/>
        </authorList>
    </citation>
    <scope>NUCLEOTIDE SEQUENCE [LARGE SCALE GENOMIC DNA]</scope>
    <source>
        <strain evidence="16">ATCC 49066 / DSM 5427 / NCIMB 11756 / RHM5</strain>
    </source>
</reference>
<evidence type="ECO:0000256" key="12">
    <source>
        <dbReference type="HAMAP-Rule" id="MF_01916"/>
    </source>
</evidence>
<evidence type="ECO:0000256" key="11">
    <source>
        <dbReference type="ARBA" id="ARBA00023264"/>
    </source>
</evidence>
<keyword evidence="4 12" id="KW-0808">Transferase</keyword>
<feature type="active site" evidence="12">
    <location>
        <position position="226"/>
    </location>
</feature>
<dbReference type="GO" id="GO:0032049">
    <property type="term" value="P:cardiolipin biosynthetic process"/>
    <property type="evidence" value="ECO:0007669"/>
    <property type="project" value="UniProtKB-UniRule"/>
</dbReference>
<dbReference type="Pfam" id="PF13396">
    <property type="entry name" value="PLDc_N"/>
    <property type="match status" value="1"/>
</dbReference>
<dbReference type="EC" id="2.7.8.-" evidence="12 13"/>
<evidence type="ECO:0000256" key="5">
    <source>
        <dbReference type="ARBA" id="ARBA00022692"/>
    </source>
</evidence>
<feature type="transmembrane region" description="Helical" evidence="12">
    <location>
        <begin position="7"/>
        <end position="28"/>
    </location>
</feature>
<sequence length="484" mass="55431">MSFLLSGFGWFDIFLFINILLVLSVVFLEHKNASATWAWIMIMLFVPIVGFILYLLIGQDLRKRKTFSKKEEEDNFLALIHRQQAVFDFNLGAYSNPLITSYKDLIHLHLSGHEALYTEDNEIELFTDGCSLFKNLFKAINNAKSYVHIESYIIRDDGLGNLFKDLLIKKANEGIKVFVLYDEMGCFGNSRKFFGEMRKVGIKVSCFFRSYIPFIKKRANYRNHRKLCIIDGEVAYLGGFNIGNEYIGLNKKFGYWRDTHMKLTGSSVHLINLQFLLDRRFATGENLSLEAYIPSEVVTSSGHVGMQIVSSGPDSKYASIHNGYIKMIHSAKQSVYIQTPYFIPDDGIMTALKLAALSGKDVRIMIPNKPDHMCVYWATYSHIGELLESGVRCFTYENGFLHAKTIVVDEEICSVGTANFDIRSFKLNFEINGFIYNKGISQKLAEIFKQDLKLCEELTLEKYKNRSLVIKFKESISRLISPIL</sequence>
<evidence type="ECO:0000256" key="3">
    <source>
        <dbReference type="ARBA" id="ARBA00022516"/>
    </source>
</evidence>
<feature type="active site" evidence="12">
    <location>
        <position position="404"/>
    </location>
</feature>
<dbReference type="EMBL" id="CP002582">
    <property type="protein sequence ID" value="ADZ85321.1"/>
    <property type="molecule type" value="Genomic_DNA"/>
</dbReference>
<comment type="similarity">
    <text evidence="12">Belongs to the phospholipase D family. Cardiolipin synthase subfamily.</text>
</comment>
<comment type="function">
    <text evidence="12">Catalyzes the reversible phosphatidyl group transfer from one phosphatidylglycerol molecule to another to form cardiolipin (CL) (diphosphatidylglycerol) and glycerol.</text>
</comment>
<dbReference type="STRING" id="642492.Clole_3638"/>
<evidence type="ECO:0000256" key="6">
    <source>
        <dbReference type="ARBA" id="ARBA00022737"/>
    </source>
</evidence>
<dbReference type="Proteomes" id="UP000008467">
    <property type="component" value="Chromosome"/>
</dbReference>
<dbReference type="SMART" id="SM00155">
    <property type="entry name" value="PLDc"/>
    <property type="match status" value="2"/>
</dbReference>
<organism evidence="15 16">
    <name type="scientific">Cellulosilyticum lentocellum (strain ATCC 49066 / DSM 5427 / NCIMB 11756 / RHM5)</name>
    <name type="common">Clostridium lentocellum</name>
    <dbReference type="NCBI Taxonomy" id="642492"/>
    <lineage>
        <taxon>Bacteria</taxon>
        <taxon>Bacillati</taxon>
        <taxon>Bacillota</taxon>
        <taxon>Clostridia</taxon>
        <taxon>Lachnospirales</taxon>
        <taxon>Cellulosilyticaceae</taxon>
        <taxon>Cellulosilyticum</taxon>
    </lineage>
</organism>
<feature type="active site" evidence="12">
    <location>
        <position position="409"/>
    </location>
</feature>
<dbReference type="PANTHER" id="PTHR21248">
    <property type="entry name" value="CARDIOLIPIN SYNTHASE"/>
    <property type="match status" value="1"/>
</dbReference>
<keyword evidence="6" id="KW-0677">Repeat</keyword>
<comment type="subcellular location">
    <subcellularLocation>
        <location evidence="1 12">Cell membrane</location>
        <topology evidence="1 12">Multi-pass membrane protein</topology>
    </subcellularLocation>
</comment>
<dbReference type="Pfam" id="PF13091">
    <property type="entry name" value="PLDc_2"/>
    <property type="match status" value="2"/>
</dbReference>
<dbReference type="InterPro" id="IPR001736">
    <property type="entry name" value="PLipase_D/transphosphatidylase"/>
</dbReference>
<dbReference type="SUPFAM" id="SSF56024">
    <property type="entry name" value="Phospholipase D/nuclease"/>
    <property type="match status" value="2"/>
</dbReference>
<keyword evidence="5 12" id="KW-0812">Transmembrane</keyword>
<dbReference type="RefSeq" id="WP_013658597.1">
    <property type="nucleotide sequence ID" value="NC_015275.1"/>
</dbReference>
<accession>F2JGY1</accession>